<dbReference type="Gene3D" id="1.25.40.10">
    <property type="entry name" value="Tetratricopeptide repeat domain"/>
    <property type="match status" value="1"/>
</dbReference>
<protein>
    <submittedName>
        <fullName evidence="2">Helix-turn-helix domain-containing protein</fullName>
    </submittedName>
</protein>
<dbReference type="Proteomes" id="UP001597229">
    <property type="component" value="Unassembled WGS sequence"/>
</dbReference>
<dbReference type="RefSeq" id="WP_367922127.1">
    <property type="nucleotide sequence ID" value="NZ_BAABAC010000052.1"/>
</dbReference>
<dbReference type="SMART" id="SM00530">
    <property type="entry name" value="HTH_XRE"/>
    <property type="match status" value="1"/>
</dbReference>
<dbReference type="InterPro" id="IPR010982">
    <property type="entry name" value="Lambda_DNA-bd_dom_sf"/>
</dbReference>
<accession>A0ABW3VV33</accession>
<organism evidence="2 3">
    <name type="scientific">Nocardioides ginsengisoli</name>
    <dbReference type="NCBI Taxonomy" id="363868"/>
    <lineage>
        <taxon>Bacteria</taxon>
        <taxon>Bacillati</taxon>
        <taxon>Actinomycetota</taxon>
        <taxon>Actinomycetes</taxon>
        <taxon>Propionibacteriales</taxon>
        <taxon>Nocardioidaceae</taxon>
        <taxon>Nocardioides</taxon>
    </lineage>
</organism>
<sequence>MRPELAELSRTIDMAVLGRRIKPARVAAGLTQGQLAMPEASTAYLSRIESGERRPDLKLIVAFAAKAGASLEQLLTGLNRDQQVELRIQVDQAAWNLGHGDATAALASLRAAAQTIEGTPDTELSADIRRLTALAEQATGDLDDAIITLEDVDAGDVTGRGWLEAAVTLTELYVLAGDAARAADLGERALAVLEADGLGQGRHALALVTSLARAHQARGDRERAVAACRRINPEPSTDLALAGSYRAASDAALQRNQIHLADSYAATARRIGDGVAQQLATARYHAAVGELLLSNEPPDAPAARAALHTATDLLAATGGPHPELAAVRVTLARAILLDGDADTALAVLGTDADADLDPILAATRHLLLGEIQRGAHQHGAARASFAHAADALRATGSDRAGAQLWFELGAVFDDLGDTDASRDAYRRAAAATGLASLGGQRARATRS</sequence>
<dbReference type="SUPFAM" id="SSF47413">
    <property type="entry name" value="lambda repressor-like DNA-binding domains"/>
    <property type="match status" value="1"/>
</dbReference>
<dbReference type="CDD" id="cd00093">
    <property type="entry name" value="HTH_XRE"/>
    <property type="match status" value="1"/>
</dbReference>
<dbReference type="InterPro" id="IPR001387">
    <property type="entry name" value="Cro/C1-type_HTH"/>
</dbReference>
<comment type="caution">
    <text evidence="2">The sequence shown here is derived from an EMBL/GenBank/DDBJ whole genome shotgun (WGS) entry which is preliminary data.</text>
</comment>
<dbReference type="Pfam" id="PF13560">
    <property type="entry name" value="HTH_31"/>
    <property type="match status" value="1"/>
</dbReference>
<dbReference type="PROSITE" id="PS50943">
    <property type="entry name" value="HTH_CROC1"/>
    <property type="match status" value="1"/>
</dbReference>
<proteinExistence type="predicted"/>
<evidence type="ECO:0000313" key="3">
    <source>
        <dbReference type="Proteomes" id="UP001597229"/>
    </source>
</evidence>
<dbReference type="SUPFAM" id="SSF48452">
    <property type="entry name" value="TPR-like"/>
    <property type="match status" value="1"/>
</dbReference>
<dbReference type="InterPro" id="IPR011990">
    <property type="entry name" value="TPR-like_helical_dom_sf"/>
</dbReference>
<feature type="domain" description="HTH cro/C1-type" evidence="1">
    <location>
        <begin position="21"/>
        <end position="74"/>
    </location>
</feature>
<gene>
    <name evidence="2" type="ORF">ACFQ3F_01340</name>
</gene>
<reference evidence="3" key="1">
    <citation type="journal article" date="2019" name="Int. J. Syst. Evol. Microbiol.">
        <title>The Global Catalogue of Microorganisms (GCM) 10K type strain sequencing project: providing services to taxonomists for standard genome sequencing and annotation.</title>
        <authorList>
            <consortium name="The Broad Institute Genomics Platform"/>
            <consortium name="The Broad Institute Genome Sequencing Center for Infectious Disease"/>
            <person name="Wu L."/>
            <person name="Ma J."/>
        </authorList>
    </citation>
    <scope>NUCLEOTIDE SEQUENCE [LARGE SCALE GENOMIC DNA]</scope>
    <source>
        <strain evidence="3">CCUG 52478</strain>
    </source>
</reference>
<evidence type="ECO:0000313" key="2">
    <source>
        <dbReference type="EMBL" id="MFD1246420.1"/>
    </source>
</evidence>
<dbReference type="Gene3D" id="1.10.260.40">
    <property type="entry name" value="lambda repressor-like DNA-binding domains"/>
    <property type="match status" value="1"/>
</dbReference>
<keyword evidence="3" id="KW-1185">Reference proteome</keyword>
<evidence type="ECO:0000259" key="1">
    <source>
        <dbReference type="PROSITE" id="PS50943"/>
    </source>
</evidence>
<dbReference type="EMBL" id="JBHTLX010000004">
    <property type="protein sequence ID" value="MFD1246420.1"/>
    <property type="molecule type" value="Genomic_DNA"/>
</dbReference>
<name>A0ABW3VV33_9ACTN</name>